<evidence type="ECO:0000256" key="1">
    <source>
        <dbReference type="ARBA" id="ARBA00022679"/>
    </source>
</evidence>
<dbReference type="InterPro" id="IPR000101">
    <property type="entry name" value="GGT_peptidase"/>
</dbReference>
<dbReference type="InterPro" id="IPR043138">
    <property type="entry name" value="GGT_lsub"/>
</dbReference>
<sequence length="582" mass="61767">MIDRRHFIALFTFVTLWMGTPVAAIPLAVTASVAPLAIQADTIQPVRAPDGMVVSAGVDASRAGADVLAAGGNAVEAAIATGFALAVTHPFAGNIGGGGFMVIRFPDGTATALDFREKAPLAAYPEMWLDDSGEYSRTKHHRGALAVGVPGTVAGFWKAHQLYGSQDWENLVRPAIGLALDGFVLTDRLARSLRGFVTGRGAAYEATMNSFSNEGRPYSSGDRLIQTDLGRTLERIALEGHDGFYAGETARLLVAEMEREGGIITLEDLARYEARERTPVHGTYRGYDVISMPPPSSGGIAIVEMLNILEGYDLAAMGHNSAEYVHHLVEAMRRAFRDRAQYVADVDFADVPLHGLISKDYAARVRSEIDGAAAGVSAPSDIALVYEPRETTHYSVVDGSGMAVSVTYTLEGGYGSGITVPGAGFLLNNEMGDFNAGPGLTDARGLIGTEPNLARPEQRMLSSMSPSILARDGELVAVVGSPGGRRIINTVLQVLLNIMEFDMSIGEAVAAKRLHHQWLPDQVGIESDGVSGATAERLRQLGHRVSVGGSQGFAQSIMIDPETGDRLGMPDPRHDDAAAVGN</sequence>
<evidence type="ECO:0000256" key="3">
    <source>
        <dbReference type="ARBA" id="ARBA00023145"/>
    </source>
</evidence>
<dbReference type="InterPro" id="IPR051792">
    <property type="entry name" value="GGT_bact"/>
</dbReference>
<feature type="compositionally biased region" description="Basic and acidic residues" evidence="5">
    <location>
        <begin position="571"/>
        <end position="582"/>
    </location>
</feature>
<dbReference type="NCBIfam" id="TIGR00066">
    <property type="entry name" value="g_glut_trans"/>
    <property type="match status" value="1"/>
</dbReference>
<dbReference type="GO" id="GO:0016746">
    <property type="term" value="F:acyltransferase activity"/>
    <property type="evidence" value="ECO:0007669"/>
    <property type="project" value="UniProtKB-KW"/>
</dbReference>
<proteinExistence type="predicted"/>
<dbReference type="PRINTS" id="PR01210">
    <property type="entry name" value="GGTRANSPTASE"/>
</dbReference>
<dbReference type="PANTHER" id="PTHR43199">
    <property type="entry name" value="GLUTATHIONE HYDROLASE"/>
    <property type="match status" value="1"/>
</dbReference>
<dbReference type="InterPro" id="IPR043137">
    <property type="entry name" value="GGT_ssub_C"/>
</dbReference>
<evidence type="ECO:0000256" key="2">
    <source>
        <dbReference type="ARBA" id="ARBA00022801"/>
    </source>
</evidence>
<dbReference type="EMBL" id="UINC01001298">
    <property type="protein sequence ID" value="SUZ76988.1"/>
    <property type="molecule type" value="Genomic_DNA"/>
</dbReference>
<organism evidence="6">
    <name type="scientific">marine metagenome</name>
    <dbReference type="NCBI Taxonomy" id="408172"/>
    <lineage>
        <taxon>unclassified sequences</taxon>
        <taxon>metagenomes</taxon>
        <taxon>ecological metagenomes</taxon>
    </lineage>
</organism>
<gene>
    <name evidence="6" type="ORF">METZ01_LOCUS29842</name>
</gene>
<accession>A0A381QDD4</accession>
<evidence type="ECO:0008006" key="7">
    <source>
        <dbReference type="Google" id="ProtNLM"/>
    </source>
</evidence>
<keyword evidence="1" id="KW-0808">Transferase</keyword>
<evidence type="ECO:0000256" key="5">
    <source>
        <dbReference type="SAM" id="MobiDB-lite"/>
    </source>
</evidence>
<keyword evidence="2" id="KW-0378">Hydrolase</keyword>
<dbReference type="AlphaFoldDB" id="A0A381QDD4"/>
<dbReference type="Gene3D" id="1.10.246.130">
    <property type="match status" value="1"/>
</dbReference>
<evidence type="ECO:0000256" key="4">
    <source>
        <dbReference type="ARBA" id="ARBA00023315"/>
    </source>
</evidence>
<evidence type="ECO:0000313" key="6">
    <source>
        <dbReference type="EMBL" id="SUZ76988.1"/>
    </source>
</evidence>
<feature type="region of interest" description="Disordered" evidence="5">
    <location>
        <begin position="561"/>
        <end position="582"/>
    </location>
</feature>
<dbReference type="PANTHER" id="PTHR43199:SF1">
    <property type="entry name" value="GLUTATHIONE HYDROLASE PROENZYME"/>
    <property type="match status" value="1"/>
</dbReference>
<keyword evidence="3" id="KW-0865">Zymogen</keyword>
<dbReference type="InterPro" id="IPR029055">
    <property type="entry name" value="Ntn_hydrolases_N"/>
</dbReference>
<name>A0A381QDD4_9ZZZZ</name>
<dbReference type="Pfam" id="PF01019">
    <property type="entry name" value="G_glu_transpept"/>
    <property type="match status" value="1"/>
</dbReference>
<reference evidence="6" key="1">
    <citation type="submission" date="2018-05" db="EMBL/GenBank/DDBJ databases">
        <authorList>
            <person name="Lanie J.A."/>
            <person name="Ng W.-L."/>
            <person name="Kazmierczak K.M."/>
            <person name="Andrzejewski T.M."/>
            <person name="Davidsen T.M."/>
            <person name="Wayne K.J."/>
            <person name="Tettelin H."/>
            <person name="Glass J.I."/>
            <person name="Rusch D."/>
            <person name="Podicherti R."/>
            <person name="Tsui H.-C.T."/>
            <person name="Winkler M.E."/>
        </authorList>
    </citation>
    <scope>NUCLEOTIDE SEQUENCE</scope>
</reference>
<dbReference type="GO" id="GO:0036374">
    <property type="term" value="F:glutathione hydrolase activity"/>
    <property type="evidence" value="ECO:0007669"/>
    <property type="project" value="InterPro"/>
</dbReference>
<protein>
    <recommendedName>
        <fullName evidence="7">Gamma-glutamyltransferase</fullName>
    </recommendedName>
</protein>
<keyword evidence="4" id="KW-0012">Acyltransferase</keyword>
<dbReference type="SUPFAM" id="SSF56235">
    <property type="entry name" value="N-terminal nucleophile aminohydrolases (Ntn hydrolases)"/>
    <property type="match status" value="1"/>
</dbReference>
<dbReference type="Gene3D" id="3.60.20.40">
    <property type="match status" value="1"/>
</dbReference>
<dbReference type="GO" id="GO:0006751">
    <property type="term" value="P:glutathione catabolic process"/>
    <property type="evidence" value="ECO:0007669"/>
    <property type="project" value="InterPro"/>
</dbReference>